<evidence type="ECO:0000313" key="2">
    <source>
        <dbReference type="EMBL" id="KMS65090.1"/>
    </source>
</evidence>
<dbReference type="EMBL" id="KQ114847">
    <property type="protein sequence ID" value="KMS65090.1"/>
    <property type="molecule type" value="Genomic_DNA"/>
</dbReference>
<evidence type="ECO:0000256" key="1">
    <source>
        <dbReference type="SAM" id="Coils"/>
    </source>
</evidence>
<dbReference type="Proteomes" id="UP000035740">
    <property type="component" value="Unassembled WGS sequence"/>
</dbReference>
<organism evidence="2 3">
    <name type="scientific">Beta vulgaris subsp. vulgaris</name>
    <name type="common">Beet</name>
    <dbReference type="NCBI Taxonomy" id="3555"/>
    <lineage>
        <taxon>Eukaryota</taxon>
        <taxon>Viridiplantae</taxon>
        <taxon>Streptophyta</taxon>
        <taxon>Embryophyta</taxon>
        <taxon>Tracheophyta</taxon>
        <taxon>Spermatophyta</taxon>
        <taxon>Magnoliopsida</taxon>
        <taxon>eudicotyledons</taxon>
        <taxon>Gunneridae</taxon>
        <taxon>Pentapetalae</taxon>
        <taxon>Caryophyllales</taxon>
        <taxon>Chenopodiaceae</taxon>
        <taxon>Betoideae</taxon>
        <taxon>Beta</taxon>
    </lineage>
</organism>
<dbReference type="AlphaFoldDB" id="A0A0J8BH89"/>
<reference evidence="2 3" key="1">
    <citation type="journal article" date="2014" name="Nature">
        <title>The genome of the recently domesticated crop plant sugar beet (Beta vulgaris).</title>
        <authorList>
            <person name="Dohm J.C."/>
            <person name="Minoche A.E."/>
            <person name="Holtgrawe D."/>
            <person name="Capella-Gutierrez S."/>
            <person name="Zakrzewski F."/>
            <person name="Tafer H."/>
            <person name="Rupp O."/>
            <person name="Sorensen T.R."/>
            <person name="Stracke R."/>
            <person name="Reinhardt R."/>
            <person name="Goesmann A."/>
            <person name="Kraft T."/>
            <person name="Schulz B."/>
            <person name="Stadler P.F."/>
            <person name="Schmidt T."/>
            <person name="Gabaldon T."/>
            <person name="Lehrach H."/>
            <person name="Weisshaar B."/>
            <person name="Himmelbauer H."/>
        </authorList>
    </citation>
    <scope>NUCLEOTIDE SEQUENCE [LARGE SCALE GENOMIC DNA]</scope>
    <source>
        <tissue evidence="2">Taproot</tissue>
    </source>
</reference>
<feature type="non-terminal residue" evidence="2">
    <location>
        <position position="1"/>
    </location>
</feature>
<feature type="coiled-coil region" evidence="1">
    <location>
        <begin position="16"/>
        <end position="95"/>
    </location>
</feature>
<keyword evidence="3" id="KW-1185">Reference proteome</keyword>
<proteinExistence type="predicted"/>
<dbReference type="Gramene" id="KMS65090">
    <property type="protein sequence ID" value="KMS65090"/>
    <property type="gene ID" value="BVRB_039550"/>
</dbReference>
<gene>
    <name evidence="2" type="ORF">BVRB_039550</name>
</gene>
<protein>
    <submittedName>
        <fullName evidence="2">Uncharacterized protein</fullName>
    </submittedName>
</protein>
<accession>A0A0J8BH89</accession>
<sequence>QTTRKSNPGCNTARIYRFLQKQVEETSGERDKLKQRIGEMVKHKEQLLQEIDKLSRQSGEVEGLSINQSDYAVMKERYESKILRLKQAMLDYKTRGDRKISGVVQDLNMVSRRCDQLELCVAEVLILISSICNYVIVNP</sequence>
<name>A0A0J8BH89_BETVV</name>
<keyword evidence="1" id="KW-0175">Coiled coil</keyword>
<evidence type="ECO:0000313" key="3">
    <source>
        <dbReference type="Proteomes" id="UP000035740"/>
    </source>
</evidence>